<dbReference type="SUPFAM" id="SSF57850">
    <property type="entry name" value="RING/U-box"/>
    <property type="match status" value="1"/>
</dbReference>
<dbReference type="InterPro" id="IPR050164">
    <property type="entry name" value="Peptidase_C19"/>
</dbReference>
<feature type="compositionally biased region" description="Polar residues" evidence="12">
    <location>
        <begin position="485"/>
        <end position="495"/>
    </location>
</feature>
<feature type="compositionally biased region" description="Polar residues" evidence="12">
    <location>
        <begin position="424"/>
        <end position="439"/>
    </location>
</feature>
<feature type="region of interest" description="Disordered" evidence="12">
    <location>
        <begin position="424"/>
        <end position="469"/>
    </location>
</feature>
<keyword evidence="6 11" id="KW-0833">Ubl conjugation pathway</keyword>
<comment type="similarity">
    <text evidence="2 11">Belongs to the peptidase C19 family.</text>
</comment>
<evidence type="ECO:0000256" key="5">
    <source>
        <dbReference type="ARBA" id="ARBA00022771"/>
    </source>
</evidence>
<keyword evidence="8 11" id="KW-0788">Thiol protease</keyword>
<proteinExistence type="inferred from homology"/>
<evidence type="ECO:0000256" key="2">
    <source>
        <dbReference type="ARBA" id="ARBA00009085"/>
    </source>
</evidence>
<organism evidence="15 17">
    <name type="scientific">Rhizophagus clarus</name>
    <dbReference type="NCBI Taxonomy" id="94130"/>
    <lineage>
        <taxon>Eukaryota</taxon>
        <taxon>Fungi</taxon>
        <taxon>Fungi incertae sedis</taxon>
        <taxon>Mucoromycota</taxon>
        <taxon>Glomeromycotina</taxon>
        <taxon>Glomeromycetes</taxon>
        <taxon>Glomerales</taxon>
        <taxon>Glomeraceae</taxon>
        <taxon>Rhizophagus</taxon>
    </lineage>
</organism>
<dbReference type="AlphaFoldDB" id="A0A2Z6QUH0"/>
<evidence type="ECO:0000313" key="17">
    <source>
        <dbReference type="Proteomes" id="UP000247702"/>
    </source>
</evidence>
<dbReference type="PANTHER" id="PTHR24006">
    <property type="entry name" value="UBIQUITIN CARBOXYL-TERMINAL HYDROLASE"/>
    <property type="match status" value="1"/>
</dbReference>
<dbReference type="InterPro" id="IPR013083">
    <property type="entry name" value="Znf_RING/FYVE/PHD"/>
</dbReference>
<dbReference type="PROSITE" id="PS00972">
    <property type="entry name" value="USP_1"/>
    <property type="match status" value="1"/>
</dbReference>
<keyword evidence="4" id="KW-0479">Metal-binding</keyword>
<dbReference type="PROSITE" id="PS50235">
    <property type="entry name" value="USP_3"/>
    <property type="match status" value="1"/>
</dbReference>
<evidence type="ECO:0000256" key="9">
    <source>
        <dbReference type="ARBA" id="ARBA00022833"/>
    </source>
</evidence>
<protein>
    <recommendedName>
        <fullName evidence="11">Ubiquitin carboxyl-terminal hydrolase</fullName>
        <ecNumber evidence="11">3.4.19.12</ecNumber>
    </recommendedName>
</protein>
<evidence type="ECO:0000256" key="8">
    <source>
        <dbReference type="ARBA" id="ARBA00022807"/>
    </source>
</evidence>
<dbReference type="GO" id="GO:0005634">
    <property type="term" value="C:nucleus"/>
    <property type="evidence" value="ECO:0007669"/>
    <property type="project" value="TreeGrafter"/>
</dbReference>
<dbReference type="SUPFAM" id="SSF54001">
    <property type="entry name" value="Cysteine proteinases"/>
    <property type="match status" value="1"/>
</dbReference>
<feature type="region of interest" description="Disordered" evidence="12">
    <location>
        <begin position="1"/>
        <end position="40"/>
    </location>
</feature>
<dbReference type="InterPro" id="IPR001394">
    <property type="entry name" value="Peptidase_C19_UCH"/>
</dbReference>
<dbReference type="GO" id="GO:0004843">
    <property type="term" value="F:cysteine-type deubiquitinase activity"/>
    <property type="evidence" value="ECO:0007669"/>
    <property type="project" value="UniProtKB-UniRule"/>
</dbReference>
<evidence type="ECO:0000256" key="3">
    <source>
        <dbReference type="ARBA" id="ARBA00022670"/>
    </source>
</evidence>
<evidence type="ECO:0000256" key="4">
    <source>
        <dbReference type="ARBA" id="ARBA00022723"/>
    </source>
</evidence>
<reference evidence="15 17" key="1">
    <citation type="submission" date="2017-11" db="EMBL/GenBank/DDBJ databases">
        <title>The genome of Rhizophagus clarus HR1 reveals common genetic basis of auxotrophy among arbuscular mycorrhizal fungi.</title>
        <authorList>
            <person name="Kobayashi Y."/>
        </authorList>
    </citation>
    <scope>NUCLEOTIDE SEQUENCE [LARGE SCALE GENOMIC DNA]</scope>
    <source>
        <strain evidence="15 17">HR1</strain>
    </source>
</reference>
<reference evidence="16" key="2">
    <citation type="submission" date="2019-10" db="EMBL/GenBank/DDBJ databases">
        <title>Conservation and host-specific expression of non-tandemly repeated heterogenous ribosome RNA gene in arbuscular mycorrhizal fungi.</title>
        <authorList>
            <person name="Maeda T."/>
            <person name="Kobayashi Y."/>
            <person name="Nakagawa T."/>
            <person name="Ezawa T."/>
            <person name="Yamaguchi K."/>
            <person name="Bino T."/>
            <person name="Nishimoto Y."/>
            <person name="Shigenobu S."/>
            <person name="Kawaguchi M."/>
        </authorList>
    </citation>
    <scope>NUCLEOTIDE SEQUENCE</scope>
    <source>
        <strain evidence="16">HR1</strain>
    </source>
</reference>
<dbReference type="CDD" id="cd02667">
    <property type="entry name" value="Peptidase_C19K"/>
    <property type="match status" value="1"/>
</dbReference>
<evidence type="ECO:0000313" key="15">
    <source>
        <dbReference type="EMBL" id="GBB93205.1"/>
    </source>
</evidence>
<keyword evidence="3 11" id="KW-0645">Protease</keyword>
<dbReference type="PANTHER" id="PTHR24006:SF888">
    <property type="entry name" value="UBIQUITIN CARBOXYL-TERMINAL HYDROLASE 30"/>
    <property type="match status" value="1"/>
</dbReference>
<dbReference type="Gene3D" id="3.30.40.10">
    <property type="entry name" value="Zinc/RING finger domain, C3HC4 (zinc finger)"/>
    <property type="match status" value="1"/>
</dbReference>
<dbReference type="Pfam" id="PF02148">
    <property type="entry name" value="zf-UBP"/>
    <property type="match status" value="1"/>
</dbReference>
<evidence type="ECO:0000256" key="12">
    <source>
        <dbReference type="SAM" id="MobiDB-lite"/>
    </source>
</evidence>
<dbReference type="EMBL" id="BEXD01001258">
    <property type="protein sequence ID" value="GBB93205.1"/>
    <property type="molecule type" value="Genomic_DNA"/>
</dbReference>
<keyword evidence="5 10" id="KW-0863">Zinc-finger</keyword>
<comment type="catalytic activity">
    <reaction evidence="1 11">
        <text>Thiol-dependent hydrolysis of ester, thioester, amide, peptide and isopeptide bonds formed by the C-terminal Gly of ubiquitin (a 76-residue protein attached to proteins as an intracellular targeting signal).</text>
        <dbReference type="EC" id="3.4.19.12"/>
    </reaction>
</comment>
<accession>A0A2Z6QUH0</accession>
<dbReference type="InterPro" id="IPR001607">
    <property type="entry name" value="Znf_UBP"/>
</dbReference>
<dbReference type="Gene3D" id="3.90.70.10">
    <property type="entry name" value="Cysteine proteinases"/>
    <property type="match status" value="1"/>
</dbReference>
<feature type="region of interest" description="Disordered" evidence="12">
    <location>
        <begin position="325"/>
        <end position="346"/>
    </location>
</feature>
<evidence type="ECO:0000256" key="1">
    <source>
        <dbReference type="ARBA" id="ARBA00000707"/>
    </source>
</evidence>
<evidence type="ECO:0000256" key="11">
    <source>
        <dbReference type="RuleBase" id="RU366025"/>
    </source>
</evidence>
<dbReference type="GO" id="GO:0016579">
    <property type="term" value="P:protein deubiquitination"/>
    <property type="evidence" value="ECO:0007669"/>
    <property type="project" value="InterPro"/>
</dbReference>
<evidence type="ECO:0000313" key="16">
    <source>
        <dbReference type="EMBL" id="GES91447.1"/>
    </source>
</evidence>
<dbReference type="Pfam" id="PF00443">
    <property type="entry name" value="UCH"/>
    <property type="match status" value="1"/>
</dbReference>
<feature type="domain" description="USP" evidence="13">
    <location>
        <begin position="197"/>
        <end position="815"/>
    </location>
</feature>
<gene>
    <name evidence="16" type="ORF">RCL2_001826600</name>
    <name evidence="15" type="ORF">RclHR1_02130018</name>
</gene>
<dbReference type="GO" id="GO:0008270">
    <property type="term" value="F:zinc ion binding"/>
    <property type="evidence" value="ECO:0007669"/>
    <property type="project" value="UniProtKB-KW"/>
</dbReference>
<dbReference type="GO" id="GO:0006508">
    <property type="term" value="P:proteolysis"/>
    <property type="evidence" value="ECO:0007669"/>
    <property type="project" value="UniProtKB-KW"/>
</dbReference>
<dbReference type="PROSITE" id="PS00973">
    <property type="entry name" value="USP_2"/>
    <property type="match status" value="1"/>
</dbReference>
<feature type="compositionally biased region" description="Acidic residues" evidence="12">
    <location>
        <begin position="327"/>
        <end position="346"/>
    </location>
</feature>
<evidence type="ECO:0000256" key="10">
    <source>
        <dbReference type="PROSITE-ProRule" id="PRU00502"/>
    </source>
</evidence>
<feature type="region of interest" description="Disordered" evidence="12">
    <location>
        <begin position="478"/>
        <end position="497"/>
    </location>
</feature>
<dbReference type="EMBL" id="BLAL01000203">
    <property type="protein sequence ID" value="GES91447.1"/>
    <property type="molecule type" value="Genomic_DNA"/>
</dbReference>
<feature type="compositionally biased region" description="Polar residues" evidence="12">
    <location>
        <begin position="593"/>
        <end position="628"/>
    </location>
</feature>
<dbReference type="PROSITE" id="PS50271">
    <property type="entry name" value="ZF_UBP"/>
    <property type="match status" value="1"/>
</dbReference>
<dbReference type="InterPro" id="IPR018200">
    <property type="entry name" value="USP_CS"/>
</dbReference>
<dbReference type="STRING" id="94130.A0A2Z6QUH0"/>
<feature type="compositionally biased region" description="Polar residues" evidence="12">
    <location>
        <begin position="576"/>
        <end position="586"/>
    </location>
</feature>
<keyword evidence="9" id="KW-0862">Zinc</keyword>
<dbReference type="Proteomes" id="UP000247702">
    <property type="component" value="Unassembled WGS sequence"/>
</dbReference>
<evidence type="ECO:0000256" key="7">
    <source>
        <dbReference type="ARBA" id="ARBA00022801"/>
    </source>
</evidence>
<comment type="caution">
    <text evidence="15">The sequence shown here is derived from an EMBL/GenBank/DDBJ whole genome shotgun (WGS) entry which is preliminary data.</text>
</comment>
<evidence type="ECO:0000256" key="6">
    <source>
        <dbReference type="ARBA" id="ARBA00022786"/>
    </source>
</evidence>
<keyword evidence="17" id="KW-1185">Reference proteome</keyword>
<sequence length="817" mass="93388">MASQNNENITMEDNEIGENTSRDTTENISSDDDSHTDKKCRHVKHSVKVKSVEKKIKSGISEIYCMTCKNNVENPSTSTTDSLPVDDAVSPLADIWICLVCAKPHCGRNTKGHAVQHNVDYKEEGHHLSLNMEDLQVWCYECNKFIIPSTNNNQVLAQAQGIVRKYLKKKETDEEDNKEPYGYDKPKRKWQYEVTAPGLSNLGNTCFFNSVMQVVVGTSVLHDVLTPSEPYYDPPHIDVTKCIAAKEDGENDAGPLTNAFKEFLREMWRTREDTVAPRELFNQISKKWQQFRGWRQQDSQELMRFLFDGIKSEELELIRKLQLQSQEPEDEDEEIMDDSVDEEDLESHEIYTKKEVNEKYVSFIDACFGGKLVSVIVCDVCKNCSYSYEEFLDVSLPIRSSESKNSFGYDYSMYNTYPFSSNLDTIKNNEGNSSQTQSEDGSEHEDENHNGEANSDTEIEEGIPVPTKEERERIKLLLRDLPSDSGRSTPNSSKEPVTLRDCLKSFVKVETLENDNSFACDNCWKLKEEYDKQIRENERITNENDTDDQLDDPRNTEPGGNGVQDMVGVEYTVENNVSNNSPLSDSESLRIDNGNSSDASDTAFLNNNPSYSHTNSLTTKSSKSVSQPERTYILRKAYKRYLFDSLPPVLVFHLKRFQQVGGRWSVSMKKIDDFVAFDEELDVGDFVVPPEIEKKNEENGVNNGHIIDGNTHSLSKQNKQHTKYRLYGVVVHLGSLYNGHYIAYVLSRNIRGEGEQYGLPSFSSDTIRRVDWIERQKHKTGSQRQWIYCSDNSVRAASVEEVLNSGAYLLFYERVYE</sequence>
<dbReference type="EC" id="3.4.19.12" evidence="11"/>
<dbReference type="InterPro" id="IPR038765">
    <property type="entry name" value="Papain-like_cys_pep_sf"/>
</dbReference>
<evidence type="ECO:0000259" key="13">
    <source>
        <dbReference type="PROSITE" id="PS50235"/>
    </source>
</evidence>
<feature type="region of interest" description="Disordered" evidence="12">
    <location>
        <begin position="576"/>
        <end position="628"/>
    </location>
</feature>
<keyword evidence="7 11" id="KW-0378">Hydrolase</keyword>
<dbReference type="Proteomes" id="UP000615446">
    <property type="component" value="Unassembled WGS sequence"/>
</dbReference>
<dbReference type="SMART" id="SM00290">
    <property type="entry name" value="ZnF_UBP"/>
    <property type="match status" value="1"/>
</dbReference>
<dbReference type="OrthoDB" id="420187at2759"/>
<dbReference type="GO" id="GO:0005829">
    <property type="term" value="C:cytosol"/>
    <property type="evidence" value="ECO:0007669"/>
    <property type="project" value="TreeGrafter"/>
</dbReference>
<feature type="region of interest" description="Disordered" evidence="12">
    <location>
        <begin position="536"/>
        <end position="564"/>
    </location>
</feature>
<evidence type="ECO:0000259" key="14">
    <source>
        <dbReference type="PROSITE" id="PS50271"/>
    </source>
</evidence>
<feature type="domain" description="UBP-type" evidence="14">
    <location>
        <begin position="38"/>
        <end position="170"/>
    </location>
</feature>
<dbReference type="InterPro" id="IPR028889">
    <property type="entry name" value="USP"/>
</dbReference>
<name>A0A2Z6QUH0_9GLOM</name>